<dbReference type="EMBL" id="JPRF03000021">
    <property type="protein sequence ID" value="OEV37324.1"/>
    <property type="molecule type" value="Genomic_DNA"/>
</dbReference>
<evidence type="ECO:0000256" key="1">
    <source>
        <dbReference type="SAM" id="MobiDB-lite"/>
    </source>
</evidence>
<dbReference type="Proteomes" id="UP000037395">
    <property type="component" value="Unassembled WGS sequence"/>
</dbReference>
<name>A0A1E7N9K3_KITAU</name>
<organism evidence="2 3">
    <name type="scientific">Kitasatospora aureofaciens</name>
    <name type="common">Streptomyces aureofaciens</name>
    <dbReference type="NCBI Taxonomy" id="1894"/>
    <lineage>
        <taxon>Bacteria</taxon>
        <taxon>Bacillati</taxon>
        <taxon>Actinomycetota</taxon>
        <taxon>Actinomycetes</taxon>
        <taxon>Kitasatosporales</taxon>
        <taxon>Streptomycetaceae</taxon>
        <taxon>Kitasatospora</taxon>
    </lineage>
</organism>
<reference evidence="2" key="1">
    <citation type="submission" date="2016-08" db="EMBL/GenBank/DDBJ databases">
        <title>Sequencing, Assembly and Comparative Genomics of S. aureofaciens ATCC 10762.</title>
        <authorList>
            <person name="Gradnigo J.S."/>
            <person name="Johnson N."/>
            <person name="Somerville G.A."/>
        </authorList>
    </citation>
    <scope>NUCLEOTIDE SEQUENCE [LARGE SCALE GENOMIC DNA]</scope>
    <source>
        <strain evidence="2">ATCC 10762</strain>
    </source>
</reference>
<feature type="region of interest" description="Disordered" evidence="1">
    <location>
        <begin position="45"/>
        <end position="67"/>
    </location>
</feature>
<feature type="compositionally biased region" description="Low complexity" evidence="1">
    <location>
        <begin position="55"/>
        <end position="67"/>
    </location>
</feature>
<evidence type="ECO:0000313" key="2">
    <source>
        <dbReference type="EMBL" id="OEV37324.1"/>
    </source>
</evidence>
<comment type="caution">
    <text evidence="2">The sequence shown here is derived from an EMBL/GenBank/DDBJ whole genome shotgun (WGS) entry which is preliminary data.</text>
</comment>
<dbReference type="AlphaFoldDB" id="A0A1E7N9K3"/>
<sequence>MMLHCWLLAPVQVASTMGAPSSVRASATSRHLPLKSAWISTVELDDSGGNDDAEAGAAASRPAPRPRASTAMLERMFMVPPMEPYVSGVM</sequence>
<feature type="compositionally biased region" description="Acidic residues" evidence="1">
    <location>
        <begin position="45"/>
        <end position="54"/>
    </location>
</feature>
<protein>
    <submittedName>
        <fullName evidence="2">Uncharacterized protein</fullName>
    </submittedName>
</protein>
<evidence type="ECO:0000313" key="3">
    <source>
        <dbReference type="Proteomes" id="UP000037395"/>
    </source>
</evidence>
<accession>A0A1E7N9K3</accession>
<gene>
    <name evidence="2" type="ORF">HS99_0005925</name>
</gene>
<keyword evidence="3" id="KW-1185">Reference proteome</keyword>
<proteinExistence type="predicted"/>